<feature type="compositionally biased region" description="Low complexity" evidence="1">
    <location>
        <begin position="567"/>
        <end position="583"/>
    </location>
</feature>
<dbReference type="EMBL" id="JAEHOE010000006">
    <property type="protein sequence ID" value="KAG2499570.1"/>
    <property type="molecule type" value="Genomic_DNA"/>
</dbReference>
<feature type="region of interest" description="Disordered" evidence="1">
    <location>
        <begin position="364"/>
        <end position="437"/>
    </location>
</feature>
<proteinExistence type="predicted"/>
<feature type="compositionally biased region" description="Polar residues" evidence="1">
    <location>
        <begin position="32"/>
        <end position="50"/>
    </location>
</feature>
<organism evidence="2 3">
    <name type="scientific">Edaphochlamys debaryana</name>
    <dbReference type="NCBI Taxonomy" id="47281"/>
    <lineage>
        <taxon>Eukaryota</taxon>
        <taxon>Viridiplantae</taxon>
        <taxon>Chlorophyta</taxon>
        <taxon>core chlorophytes</taxon>
        <taxon>Chlorophyceae</taxon>
        <taxon>CS clade</taxon>
        <taxon>Chlamydomonadales</taxon>
        <taxon>Chlamydomonadales incertae sedis</taxon>
        <taxon>Edaphochlamys</taxon>
    </lineage>
</organism>
<gene>
    <name evidence="2" type="ORF">HYH03_002515</name>
</gene>
<feature type="region of interest" description="Disordered" evidence="1">
    <location>
        <begin position="1"/>
        <end position="152"/>
    </location>
</feature>
<protein>
    <submittedName>
        <fullName evidence="2">Uncharacterized protein</fullName>
    </submittedName>
</protein>
<feature type="region of interest" description="Disordered" evidence="1">
    <location>
        <begin position="290"/>
        <end position="313"/>
    </location>
</feature>
<keyword evidence="3" id="KW-1185">Reference proteome</keyword>
<feature type="compositionally biased region" description="Basic and acidic residues" evidence="1">
    <location>
        <begin position="21"/>
        <end position="30"/>
    </location>
</feature>
<feature type="region of interest" description="Disordered" evidence="1">
    <location>
        <begin position="618"/>
        <end position="663"/>
    </location>
</feature>
<evidence type="ECO:0000313" key="3">
    <source>
        <dbReference type="Proteomes" id="UP000612055"/>
    </source>
</evidence>
<name>A0A836C477_9CHLO</name>
<evidence type="ECO:0000313" key="2">
    <source>
        <dbReference type="EMBL" id="KAG2499570.1"/>
    </source>
</evidence>
<evidence type="ECO:0000256" key="1">
    <source>
        <dbReference type="SAM" id="MobiDB-lite"/>
    </source>
</evidence>
<sequence length="728" mass="73863">MMATGQLPPSGAARGVHRASLRADSEERHNGCSGSPDGSNGARSPRSTGPPQRARPRAEPVFHALPSTALRPSWEPPTSGPASLHARPLHAGDPGASGPPTHSNNSSGGGAGRLYGPAGDGPDSACPSAGDVEGGDAPTSPQVRRPAATGPDLTGLAGLGALLGSSGMGGVRPSRLTAGSAGSTDSRLAALLSGSALLAADAAAGAAQARVRNGLQEPLAFPTNLTALAAARNGGSVGQGLRGLVGTLDGALLEHAHGDLLRGYEPQPASGLPLEGANLESLLRSLVARGVPRSDGGHGGRGAGPDDEAGQDWRSGDAEVQEPLLVARAAAQVPSRQRQPPPPPQRQPSASTLAAAATLLRLPGSALAAEEDTARGASERWERSERPPTAAAGSNKERPSYPTDLYEDGLSRDGDAAMPLGRRRPRPTEWEEADTGMALEAERAVALRRRLGAQADADADLDAKAARTAGLESRLLDLLQRRPQVKDEWDGGVVRLGAQVQAPARTSAGASASDNEDRNGPPTRGTAPGKPTTELPRQAEREREPWRNFDAPPLHAGAWDGPPPSGRAPAAQRAAAPAPLPRATDSSSLVEMINGLLDTDNPGVVRAAARILLAHLGQPGGDSDAQGVEVPHAAPPPPADRRQYAEPPPSRAQAGSGRPFAGLLGGGLQGGGLPLGAGVSLQAALAEAVARSRLDAAAAAAADSLPDALLERLARGQGQGGMRAWGGY</sequence>
<feature type="compositionally biased region" description="Basic and acidic residues" evidence="1">
    <location>
        <begin position="537"/>
        <end position="547"/>
    </location>
</feature>
<dbReference type="AlphaFoldDB" id="A0A836C477"/>
<reference evidence="2" key="1">
    <citation type="journal article" date="2020" name="bioRxiv">
        <title>Comparative genomics of Chlamydomonas.</title>
        <authorList>
            <person name="Craig R.J."/>
            <person name="Hasan A.R."/>
            <person name="Ness R.W."/>
            <person name="Keightley P.D."/>
        </authorList>
    </citation>
    <scope>NUCLEOTIDE SEQUENCE</scope>
    <source>
        <strain evidence="2">CCAP 11/70</strain>
    </source>
</reference>
<comment type="caution">
    <text evidence="2">The sequence shown here is derived from an EMBL/GenBank/DDBJ whole genome shotgun (WGS) entry which is preliminary data.</text>
</comment>
<feature type="region of interest" description="Disordered" evidence="1">
    <location>
        <begin position="331"/>
        <end position="351"/>
    </location>
</feature>
<feature type="region of interest" description="Disordered" evidence="1">
    <location>
        <begin position="500"/>
        <end position="585"/>
    </location>
</feature>
<dbReference type="Proteomes" id="UP000612055">
    <property type="component" value="Unassembled WGS sequence"/>
</dbReference>
<accession>A0A836C477</accession>
<feature type="compositionally biased region" description="Basic and acidic residues" evidence="1">
    <location>
        <begin position="372"/>
        <end position="386"/>
    </location>
</feature>